<evidence type="ECO:0000313" key="2">
    <source>
        <dbReference type="EMBL" id="VEL43974.1"/>
    </source>
</evidence>
<protein>
    <submittedName>
        <fullName evidence="2">Uncharacterized protein</fullName>
    </submittedName>
</protein>
<feature type="compositionally biased region" description="Acidic residues" evidence="1">
    <location>
        <begin position="1"/>
        <end position="30"/>
    </location>
</feature>
<feature type="compositionally biased region" description="Polar residues" evidence="1">
    <location>
        <begin position="128"/>
        <end position="142"/>
    </location>
</feature>
<evidence type="ECO:0000256" key="1">
    <source>
        <dbReference type="SAM" id="MobiDB-lite"/>
    </source>
</evidence>
<reference evidence="2" key="1">
    <citation type="submission" date="2018-11" db="EMBL/GenBank/DDBJ databases">
        <authorList>
            <consortium name="Pathogen Informatics"/>
        </authorList>
    </citation>
    <scope>NUCLEOTIDE SEQUENCE</scope>
</reference>
<feature type="region of interest" description="Disordered" evidence="1">
    <location>
        <begin position="87"/>
        <end position="148"/>
    </location>
</feature>
<sequence length="148" mass="15326">MEQEDEVEEEEEGEEVDEECDDDEADESLSDETRMLRRAHATALARRAAADAAAAAEAAAVAATGDVMPLAVRATASSSVANPLQTEAGQTNEPACRQLHSSPTSVSSETGEIGSGNEVKSTVVAATGVNSDGYENSDSPPSIITCVR</sequence>
<gene>
    <name evidence="2" type="ORF">PXEA_LOCUS37414</name>
</gene>
<dbReference type="Proteomes" id="UP000784294">
    <property type="component" value="Unassembled WGS sequence"/>
</dbReference>
<feature type="region of interest" description="Disordered" evidence="1">
    <location>
        <begin position="1"/>
        <end position="34"/>
    </location>
</feature>
<name>A0A3S5C9F7_9PLAT</name>
<comment type="caution">
    <text evidence="2">The sequence shown here is derived from an EMBL/GenBank/DDBJ whole genome shotgun (WGS) entry which is preliminary data.</text>
</comment>
<accession>A0A3S5C9F7</accession>
<dbReference type="EMBL" id="CAAALY010287587">
    <property type="protein sequence ID" value="VEL43974.1"/>
    <property type="molecule type" value="Genomic_DNA"/>
</dbReference>
<evidence type="ECO:0000313" key="3">
    <source>
        <dbReference type="Proteomes" id="UP000784294"/>
    </source>
</evidence>
<keyword evidence="3" id="KW-1185">Reference proteome</keyword>
<organism evidence="2 3">
    <name type="scientific">Protopolystoma xenopodis</name>
    <dbReference type="NCBI Taxonomy" id="117903"/>
    <lineage>
        <taxon>Eukaryota</taxon>
        <taxon>Metazoa</taxon>
        <taxon>Spiralia</taxon>
        <taxon>Lophotrochozoa</taxon>
        <taxon>Platyhelminthes</taxon>
        <taxon>Monogenea</taxon>
        <taxon>Polyopisthocotylea</taxon>
        <taxon>Polystomatidea</taxon>
        <taxon>Polystomatidae</taxon>
        <taxon>Protopolystoma</taxon>
    </lineage>
</organism>
<proteinExistence type="predicted"/>
<dbReference type="AlphaFoldDB" id="A0A3S5C9F7"/>
<feature type="compositionally biased region" description="Polar residues" evidence="1">
    <location>
        <begin position="87"/>
        <end position="110"/>
    </location>
</feature>